<name>A0A1D2MVA0_ORCCI</name>
<dbReference type="Proteomes" id="UP000094527">
    <property type="component" value="Unassembled WGS sequence"/>
</dbReference>
<feature type="region of interest" description="Disordered" evidence="1">
    <location>
        <begin position="1"/>
        <end position="58"/>
    </location>
</feature>
<dbReference type="EMBL" id="LJIJ01000477">
    <property type="protein sequence ID" value="ODM97027.1"/>
    <property type="molecule type" value="Genomic_DNA"/>
</dbReference>
<evidence type="ECO:0000313" key="2">
    <source>
        <dbReference type="EMBL" id="ODM97027.1"/>
    </source>
</evidence>
<evidence type="ECO:0000256" key="1">
    <source>
        <dbReference type="SAM" id="MobiDB-lite"/>
    </source>
</evidence>
<proteinExistence type="predicted"/>
<feature type="compositionally biased region" description="Basic and acidic residues" evidence="1">
    <location>
        <begin position="15"/>
        <end position="24"/>
    </location>
</feature>
<comment type="caution">
    <text evidence="2">The sequence shown here is derived from an EMBL/GenBank/DDBJ whole genome shotgun (WGS) entry which is preliminary data.</text>
</comment>
<protein>
    <submittedName>
        <fullName evidence="2">Uncharacterized protein</fullName>
    </submittedName>
</protein>
<reference evidence="2 3" key="1">
    <citation type="journal article" date="2016" name="Genome Biol. Evol.">
        <title>Gene Family Evolution Reflects Adaptation to Soil Environmental Stressors in the Genome of the Collembolan Orchesella cincta.</title>
        <authorList>
            <person name="Faddeeva-Vakhrusheva A."/>
            <person name="Derks M.F."/>
            <person name="Anvar S.Y."/>
            <person name="Agamennone V."/>
            <person name="Suring W."/>
            <person name="Smit S."/>
            <person name="van Straalen N.M."/>
            <person name="Roelofs D."/>
        </authorList>
    </citation>
    <scope>NUCLEOTIDE SEQUENCE [LARGE SCALE GENOMIC DNA]</scope>
    <source>
        <tissue evidence="2">Mixed pool</tissue>
    </source>
</reference>
<organism evidence="2 3">
    <name type="scientific">Orchesella cincta</name>
    <name type="common">Springtail</name>
    <name type="synonym">Podura cincta</name>
    <dbReference type="NCBI Taxonomy" id="48709"/>
    <lineage>
        <taxon>Eukaryota</taxon>
        <taxon>Metazoa</taxon>
        <taxon>Ecdysozoa</taxon>
        <taxon>Arthropoda</taxon>
        <taxon>Hexapoda</taxon>
        <taxon>Collembola</taxon>
        <taxon>Entomobryomorpha</taxon>
        <taxon>Entomobryoidea</taxon>
        <taxon>Orchesellidae</taxon>
        <taxon>Orchesellinae</taxon>
        <taxon>Orchesella</taxon>
    </lineage>
</organism>
<feature type="compositionally biased region" description="Polar residues" evidence="1">
    <location>
        <begin position="25"/>
        <end position="34"/>
    </location>
</feature>
<sequence length="58" mass="5812">MKDAAGSIVVVASAETKDNGEHNSDTTSANSSLGDSFRESAADGGGGVDWVGCKNIKP</sequence>
<dbReference type="AlphaFoldDB" id="A0A1D2MVA0"/>
<accession>A0A1D2MVA0</accession>
<keyword evidence="3" id="KW-1185">Reference proteome</keyword>
<evidence type="ECO:0000313" key="3">
    <source>
        <dbReference type="Proteomes" id="UP000094527"/>
    </source>
</evidence>
<gene>
    <name evidence="2" type="ORF">Ocin01_09653</name>
</gene>